<accession>A0ABD2C118</accession>
<name>A0ABD2C118_VESSQ</name>
<reference evidence="2 3" key="1">
    <citation type="journal article" date="2024" name="Ann. Entomol. Soc. Am.">
        <title>Genomic analyses of the southern and eastern yellowjacket wasps (Hymenoptera: Vespidae) reveal evolutionary signatures of social life.</title>
        <authorList>
            <person name="Catto M.A."/>
            <person name="Caine P.B."/>
            <person name="Orr S.E."/>
            <person name="Hunt B.G."/>
            <person name="Goodisman M.A.D."/>
        </authorList>
    </citation>
    <scope>NUCLEOTIDE SEQUENCE [LARGE SCALE GENOMIC DNA]</scope>
    <source>
        <strain evidence="2">233</strain>
        <tissue evidence="2">Head and thorax</tissue>
    </source>
</reference>
<evidence type="ECO:0000256" key="1">
    <source>
        <dbReference type="SAM" id="MobiDB-lite"/>
    </source>
</evidence>
<feature type="region of interest" description="Disordered" evidence="1">
    <location>
        <begin position="1"/>
        <end position="27"/>
    </location>
</feature>
<gene>
    <name evidence="2" type="ORF">V1478_001292</name>
</gene>
<keyword evidence="3" id="KW-1185">Reference proteome</keyword>
<proteinExistence type="predicted"/>
<comment type="caution">
    <text evidence="2">The sequence shown here is derived from an EMBL/GenBank/DDBJ whole genome shotgun (WGS) entry which is preliminary data.</text>
</comment>
<evidence type="ECO:0000313" key="2">
    <source>
        <dbReference type="EMBL" id="KAL2738726.1"/>
    </source>
</evidence>
<dbReference type="AlphaFoldDB" id="A0ABD2C118"/>
<feature type="compositionally biased region" description="Basic and acidic residues" evidence="1">
    <location>
        <begin position="7"/>
        <end position="27"/>
    </location>
</feature>
<organism evidence="2 3">
    <name type="scientific">Vespula squamosa</name>
    <name type="common">Southern yellow jacket</name>
    <name type="synonym">Wasp</name>
    <dbReference type="NCBI Taxonomy" id="30214"/>
    <lineage>
        <taxon>Eukaryota</taxon>
        <taxon>Metazoa</taxon>
        <taxon>Ecdysozoa</taxon>
        <taxon>Arthropoda</taxon>
        <taxon>Hexapoda</taxon>
        <taxon>Insecta</taxon>
        <taxon>Pterygota</taxon>
        <taxon>Neoptera</taxon>
        <taxon>Endopterygota</taxon>
        <taxon>Hymenoptera</taxon>
        <taxon>Apocrita</taxon>
        <taxon>Aculeata</taxon>
        <taxon>Vespoidea</taxon>
        <taxon>Vespidae</taxon>
        <taxon>Vespinae</taxon>
        <taxon>Vespula</taxon>
    </lineage>
</organism>
<evidence type="ECO:0000313" key="3">
    <source>
        <dbReference type="Proteomes" id="UP001607302"/>
    </source>
</evidence>
<protein>
    <submittedName>
        <fullName evidence="2">Uncharacterized protein</fullName>
    </submittedName>
</protein>
<dbReference type="EMBL" id="JAUDFV010000025">
    <property type="protein sequence ID" value="KAL2738726.1"/>
    <property type="molecule type" value="Genomic_DNA"/>
</dbReference>
<dbReference type="Proteomes" id="UP001607302">
    <property type="component" value="Unassembled WGS sequence"/>
</dbReference>
<sequence length="61" mass="6908">MGKKRGRDAGGDKKKEVKEVERDSLEMRQARREVTELLKTGLTPAKAINTKGLVEKKRGER</sequence>